<gene>
    <name evidence="1" type="ORF">EWV85_23385</name>
</gene>
<dbReference type="Proteomes" id="UP000316443">
    <property type="component" value="Unassembled WGS sequence"/>
</dbReference>
<dbReference type="EMBL" id="SFCA01000259">
    <property type="protein sequence ID" value="TRT42923.1"/>
    <property type="molecule type" value="Genomic_DNA"/>
</dbReference>
<evidence type="ECO:0000313" key="2">
    <source>
        <dbReference type="Proteomes" id="UP000316443"/>
    </source>
</evidence>
<proteinExistence type="predicted"/>
<protein>
    <submittedName>
        <fullName evidence="1">Uncharacterized protein</fullName>
    </submittedName>
</protein>
<comment type="caution">
    <text evidence="1">The sequence shown here is derived from an EMBL/GenBank/DDBJ whole genome shotgun (WGS) entry which is preliminary data.</text>
</comment>
<dbReference type="AlphaFoldDB" id="A0A551X2K4"/>
<evidence type="ECO:0000313" key="1">
    <source>
        <dbReference type="EMBL" id="TRT42923.1"/>
    </source>
</evidence>
<reference evidence="1 2" key="1">
    <citation type="submission" date="2019-01" db="EMBL/GenBank/DDBJ databases">
        <title>Coherence of Microcystis species and biogeography revealed through population genomics.</title>
        <authorList>
            <person name="Perez-Carrascal O.M."/>
            <person name="Terrat Y."/>
            <person name="Giani A."/>
            <person name="Fortin N."/>
            <person name="Tromas N."/>
            <person name="Shapiro B.J."/>
        </authorList>
    </citation>
    <scope>NUCLEOTIDE SEQUENCE [LARGE SCALE GENOMIC DNA]</scope>
    <source>
        <strain evidence="1">Ma_QC_C_20070703_M131</strain>
    </source>
</reference>
<sequence length="67" mass="7549">MVTSHTLEGLRLHLSLLSISTDTQSLKGFITFRLYGRSIFRFVLSTGVLLKVCVSDGKNLLLFPLFF</sequence>
<name>A0A551X2K4_MICAE</name>
<organism evidence="1 2">
    <name type="scientific">Microcystis aeruginosa Ma_QC_C_20070703_M131</name>
    <dbReference type="NCBI Taxonomy" id="2486263"/>
    <lineage>
        <taxon>Bacteria</taxon>
        <taxon>Bacillati</taxon>
        <taxon>Cyanobacteriota</taxon>
        <taxon>Cyanophyceae</taxon>
        <taxon>Oscillatoriophycideae</taxon>
        <taxon>Chroococcales</taxon>
        <taxon>Microcystaceae</taxon>
        <taxon>Microcystis</taxon>
    </lineage>
</organism>
<accession>A0A551X2K4</accession>